<dbReference type="AlphaFoldDB" id="A0AAP0P166"/>
<evidence type="ECO:0000313" key="2">
    <source>
        <dbReference type="Proteomes" id="UP001419268"/>
    </source>
</evidence>
<organism evidence="1 2">
    <name type="scientific">Stephania cephalantha</name>
    <dbReference type="NCBI Taxonomy" id="152367"/>
    <lineage>
        <taxon>Eukaryota</taxon>
        <taxon>Viridiplantae</taxon>
        <taxon>Streptophyta</taxon>
        <taxon>Embryophyta</taxon>
        <taxon>Tracheophyta</taxon>
        <taxon>Spermatophyta</taxon>
        <taxon>Magnoliopsida</taxon>
        <taxon>Ranunculales</taxon>
        <taxon>Menispermaceae</taxon>
        <taxon>Menispermoideae</taxon>
        <taxon>Cissampelideae</taxon>
        <taxon>Stephania</taxon>
    </lineage>
</organism>
<dbReference type="EMBL" id="JBBNAG010000006">
    <property type="protein sequence ID" value="KAK9126294.1"/>
    <property type="molecule type" value="Genomic_DNA"/>
</dbReference>
<comment type="caution">
    <text evidence="1">The sequence shown here is derived from an EMBL/GenBank/DDBJ whole genome shotgun (WGS) entry which is preliminary data.</text>
</comment>
<gene>
    <name evidence="1" type="ORF">Scep_015140</name>
</gene>
<keyword evidence="2" id="KW-1185">Reference proteome</keyword>
<name>A0AAP0P166_9MAGN</name>
<reference evidence="1 2" key="1">
    <citation type="submission" date="2024-01" db="EMBL/GenBank/DDBJ databases">
        <title>Genome assemblies of Stephania.</title>
        <authorList>
            <person name="Yang L."/>
        </authorList>
    </citation>
    <scope>NUCLEOTIDE SEQUENCE [LARGE SCALE GENOMIC DNA]</scope>
    <source>
        <strain evidence="1">JXDWG</strain>
        <tissue evidence="1">Leaf</tissue>
    </source>
</reference>
<evidence type="ECO:0000313" key="1">
    <source>
        <dbReference type="EMBL" id="KAK9126294.1"/>
    </source>
</evidence>
<proteinExistence type="predicted"/>
<protein>
    <submittedName>
        <fullName evidence="1">Uncharacterized protein</fullName>
    </submittedName>
</protein>
<dbReference type="Proteomes" id="UP001419268">
    <property type="component" value="Unassembled WGS sequence"/>
</dbReference>
<accession>A0AAP0P166</accession>
<sequence>MVELKKSLIIVAITRGGDCVPLRLEKEGMKSIRSRDLICSYLEDDSSYFLLTNAPIKELRFIPL</sequence>